<dbReference type="CDD" id="cd11616">
    <property type="entry name" value="SAF_DH_OX_like"/>
    <property type="match status" value="1"/>
</dbReference>
<protein>
    <recommendedName>
        <fullName evidence="1">SAF domain-containing protein</fullName>
    </recommendedName>
</protein>
<dbReference type="RefSeq" id="WP_251607107.1">
    <property type="nucleotide sequence ID" value="NZ_JAMQJY010000001.1"/>
</dbReference>
<comment type="caution">
    <text evidence="2">The sequence shown here is derived from an EMBL/GenBank/DDBJ whole genome shotgun (WGS) entry which is preliminary data.</text>
</comment>
<proteinExistence type="predicted"/>
<dbReference type="PANTHER" id="PTHR37850">
    <property type="entry name" value="STRU PROTEIN"/>
    <property type="match status" value="1"/>
</dbReference>
<dbReference type="PANTHER" id="PTHR37850:SF1">
    <property type="entry name" value="SAF DOMAIN PROTEIN"/>
    <property type="match status" value="1"/>
</dbReference>
<organism evidence="2 3">
    <name type="scientific">Alkalicoccobacillus plakortidis</name>
    <dbReference type="NCBI Taxonomy" id="444060"/>
    <lineage>
        <taxon>Bacteria</taxon>
        <taxon>Bacillati</taxon>
        <taxon>Bacillota</taxon>
        <taxon>Bacilli</taxon>
        <taxon>Bacillales</taxon>
        <taxon>Bacillaceae</taxon>
        <taxon>Alkalicoccobacillus</taxon>
    </lineage>
</organism>
<evidence type="ECO:0000313" key="2">
    <source>
        <dbReference type="EMBL" id="MCM2675837.1"/>
    </source>
</evidence>
<feature type="domain" description="SAF" evidence="1">
    <location>
        <begin position="27"/>
        <end position="88"/>
    </location>
</feature>
<keyword evidence="3" id="KW-1185">Reference proteome</keyword>
<dbReference type="InterPro" id="IPR013974">
    <property type="entry name" value="SAF"/>
</dbReference>
<dbReference type="EMBL" id="JAMQJY010000001">
    <property type="protein sequence ID" value="MCM2675837.1"/>
    <property type="molecule type" value="Genomic_DNA"/>
</dbReference>
<dbReference type="Pfam" id="PF08666">
    <property type="entry name" value="SAF"/>
    <property type="match status" value="1"/>
</dbReference>
<name>A0ABT0XKU8_9BACI</name>
<sequence length="107" mass="11713">MKTIRRVSQGGDILLNNGLSPKIGVAAVTKRNLKPEELIKKGIGSFQVRGEAIRLSEEPNHIPIGLLRDAVVKRPIEPGQILTFDDVEIEESTALRAWRASCAEATI</sequence>
<dbReference type="Proteomes" id="UP001203665">
    <property type="component" value="Unassembled WGS sequence"/>
</dbReference>
<reference evidence="2" key="1">
    <citation type="submission" date="2022-06" db="EMBL/GenBank/DDBJ databases">
        <title>Alkalicoccobacillus porphyridii sp. nov., isolated from a marine red alga, Porphyridium purpureum and reclassification of Shouchella plakortidis and Shouchella gibsonii as Alkalicoccobacillus plakortidis comb. nov. and Alkalicoccobacillus gibsonii comb. nov.</title>
        <authorList>
            <person name="Kim K.H."/>
            <person name="Lee J.K."/>
            <person name="Han D.M."/>
            <person name="Baek J.H."/>
            <person name="Jeon C.O."/>
        </authorList>
    </citation>
    <scope>NUCLEOTIDE SEQUENCE</scope>
    <source>
        <strain evidence="2">DSM 19153</strain>
    </source>
</reference>
<accession>A0ABT0XKU8</accession>
<gene>
    <name evidence="2" type="ORF">NDM98_10280</name>
</gene>
<evidence type="ECO:0000313" key="3">
    <source>
        <dbReference type="Proteomes" id="UP001203665"/>
    </source>
</evidence>
<evidence type="ECO:0000259" key="1">
    <source>
        <dbReference type="Pfam" id="PF08666"/>
    </source>
</evidence>